<evidence type="ECO:0008006" key="3">
    <source>
        <dbReference type="Google" id="ProtNLM"/>
    </source>
</evidence>
<proteinExistence type="predicted"/>
<evidence type="ECO:0000313" key="1">
    <source>
        <dbReference type="EMBL" id="RVW62374.1"/>
    </source>
</evidence>
<reference evidence="1 2" key="1">
    <citation type="journal article" date="2018" name="PLoS Genet.">
        <title>Population sequencing reveals clonal diversity and ancestral inbreeding in the grapevine cultivar Chardonnay.</title>
        <authorList>
            <person name="Roach M.J."/>
            <person name="Johnson D.L."/>
            <person name="Bohlmann J."/>
            <person name="van Vuuren H.J."/>
            <person name="Jones S.J."/>
            <person name="Pretorius I.S."/>
            <person name="Schmidt S.A."/>
            <person name="Borneman A.R."/>
        </authorList>
    </citation>
    <scope>NUCLEOTIDE SEQUENCE [LARGE SCALE GENOMIC DNA]</scope>
    <source>
        <strain evidence="2">cv. Chardonnay</strain>
        <tissue evidence="1">Leaf</tissue>
    </source>
</reference>
<dbReference type="PANTHER" id="PTHR33527">
    <property type="entry name" value="OS07G0274300 PROTEIN"/>
    <property type="match status" value="1"/>
</dbReference>
<dbReference type="EMBL" id="QGNW01000775">
    <property type="protein sequence ID" value="RVW62374.1"/>
    <property type="molecule type" value="Genomic_DNA"/>
</dbReference>
<dbReference type="Proteomes" id="UP000288805">
    <property type="component" value="Unassembled WGS sequence"/>
</dbReference>
<sequence length="241" mass="26824">MRIVSFWLWLEAEGYEDIVKRLCCHDDELLAHACAEAKVALASLNSDSLQSGSLGVIPITARLSGCRSSLFNISKNKDSVSKDISGLCCEEMVPTNGTGMNQQGGAAGLPGLSPINGPLLTRARSKLNPFAKEWNPWQERAPEEDRSLFITFSNGYPLSNFQLWQFFTTMYGDCVEKVDVNWAETRRGPPLFGKVVFTKSSVPALIVNNKEHAKFLVHGRPLWCKKYQPKKEVSTSHSEQN</sequence>
<protein>
    <recommendedName>
        <fullName evidence="3">RRM domain-containing protein</fullName>
    </recommendedName>
</protein>
<accession>A0A438FQY8</accession>
<dbReference type="PANTHER" id="PTHR33527:SF45">
    <property type="entry name" value="RRM DOMAIN-CONTAINING PROTEIN"/>
    <property type="match status" value="1"/>
</dbReference>
<organism evidence="1 2">
    <name type="scientific">Vitis vinifera</name>
    <name type="common">Grape</name>
    <dbReference type="NCBI Taxonomy" id="29760"/>
    <lineage>
        <taxon>Eukaryota</taxon>
        <taxon>Viridiplantae</taxon>
        <taxon>Streptophyta</taxon>
        <taxon>Embryophyta</taxon>
        <taxon>Tracheophyta</taxon>
        <taxon>Spermatophyta</taxon>
        <taxon>Magnoliopsida</taxon>
        <taxon>eudicotyledons</taxon>
        <taxon>Gunneridae</taxon>
        <taxon>Pentapetalae</taxon>
        <taxon>rosids</taxon>
        <taxon>Vitales</taxon>
        <taxon>Vitaceae</taxon>
        <taxon>Viteae</taxon>
        <taxon>Vitis</taxon>
    </lineage>
</organism>
<evidence type="ECO:0000313" key="2">
    <source>
        <dbReference type="Proteomes" id="UP000288805"/>
    </source>
</evidence>
<gene>
    <name evidence="1" type="ORF">CK203_062129</name>
</gene>
<dbReference type="AlphaFoldDB" id="A0A438FQY8"/>
<name>A0A438FQY8_VITVI</name>
<comment type="caution">
    <text evidence="1">The sequence shown here is derived from an EMBL/GenBank/DDBJ whole genome shotgun (WGS) entry which is preliminary data.</text>
</comment>